<evidence type="ECO:0000256" key="8">
    <source>
        <dbReference type="SAM" id="MobiDB-lite"/>
    </source>
</evidence>
<comment type="function">
    <text evidence="2 7">Catalyzes the formation of N(7)-methylguanine at position 46 (m7G46) in tRNA.</text>
</comment>
<evidence type="ECO:0000313" key="10">
    <source>
        <dbReference type="Proteomes" id="UP000243342"/>
    </source>
</evidence>
<comment type="catalytic activity">
    <reaction evidence="1 7">
        <text>guanosine(46) in tRNA + S-adenosyl-L-methionine = N(7)-methylguanosine(46) in tRNA + S-adenosyl-L-homocysteine</text>
        <dbReference type="Rhea" id="RHEA:42708"/>
        <dbReference type="Rhea" id="RHEA-COMP:10188"/>
        <dbReference type="Rhea" id="RHEA-COMP:10189"/>
        <dbReference type="ChEBI" id="CHEBI:57856"/>
        <dbReference type="ChEBI" id="CHEBI:59789"/>
        <dbReference type="ChEBI" id="CHEBI:74269"/>
        <dbReference type="ChEBI" id="CHEBI:74480"/>
        <dbReference type="EC" id="2.1.1.33"/>
    </reaction>
</comment>
<dbReference type="PANTHER" id="PTHR23417">
    <property type="entry name" value="3-DEOXY-D-MANNO-OCTULOSONIC-ACID TRANSFERASE/TRNA GUANINE-N 7 - -METHYLTRANSFERASE"/>
    <property type="match status" value="1"/>
</dbReference>
<keyword evidence="5 7" id="KW-0949">S-adenosyl-L-methionine</keyword>
<dbReference type="AlphaFoldDB" id="A0A1J7BHG5"/>
<dbReference type="InterPro" id="IPR055361">
    <property type="entry name" value="tRNA_methyltr_TrmB_bact"/>
</dbReference>
<dbReference type="InterPro" id="IPR003358">
    <property type="entry name" value="tRNA_(Gua-N-7)_MeTrfase_Trmb"/>
</dbReference>
<evidence type="ECO:0000256" key="6">
    <source>
        <dbReference type="ARBA" id="ARBA00022694"/>
    </source>
</evidence>
<keyword evidence="4 7" id="KW-0808">Transferase</keyword>
<dbReference type="RefSeq" id="WP_071655899.1">
    <property type="nucleotide sequence ID" value="NZ_MLCF01000029.1"/>
</dbReference>
<comment type="caution">
    <text evidence="7">Lacks conserved residue(s) required for the propagation of feature annotation.</text>
</comment>
<keyword evidence="3 7" id="KW-0489">Methyltransferase</keyword>
<dbReference type="SUPFAM" id="SSF53335">
    <property type="entry name" value="S-adenosyl-L-methionine-dependent methyltransferases"/>
    <property type="match status" value="1"/>
</dbReference>
<accession>A0A1J7BHG5</accession>
<dbReference type="PANTHER" id="PTHR23417:SF14">
    <property type="entry name" value="PENTACOTRIPEPTIDE-REPEAT REGION OF PRORP DOMAIN-CONTAINING PROTEIN"/>
    <property type="match status" value="1"/>
</dbReference>
<name>A0A1J7BHG5_9ACTN</name>
<evidence type="ECO:0000256" key="2">
    <source>
        <dbReference type="ARBA" id="ARBA00003015"/>
    </source>
</evidence>
<dbReference type="EMBL" id="MLCF01000029">
    <property type="protein sequence ID" value="OIV38139.1"/>
    <property type="molecule type" value="Genomic_DNA"/>
</dbReference>
<feature type="binding site" evidence="7">
    <location>
        <position position="144"/>
    </location>
    <ligand>
        <name>S-adenosyl-L-methionine</name>
        <dbReference type="ChEBI" id="CHEBI:59789"/>
    </ligand>
</feature>
<dbReference type="UniPathway" id="UPA00989"/>
<dbReference type="PROSITE" id="PS51625">
    <property type="entry name" value="SAM_MT_TRMB"/>
    <property type="match status" value="1"/>
</dbReference>
<dbReference type="Pfam" id="PF02390">
    <property type="entry name" value="Methyltransf_4"/>
    <property type="match status" value="1"/>
</dbReference>
<reference evidence="9 10" key="1">
    <citation type="submission" date="2016-10" db="EMBL/GenBank/DDBJ databases">
        <title>Genome sequence of Streptomyces gilvigriseus MUSC 26.</title>
        <authorList>
            <person name="Lee L.-H."/>
            <person name="Ser H.-L."/>
        </authorList>
    </citation>
    <scope>NUCLEOTIDE SEQUENCE [LARGE SCALE GENOMIC DNA]</scope>
    <source>
        <strain evidence="9 10">MUSC 26</strain>
    </source>
</reference>
<feature type="binding site" evidence="7">
    <location>
        <position position="69"/>
    </location>
    <ligand>
        <name>S-adenosyl-L-methionine</name>
        <dbReference type="ChEBI" id="CHEBI:59789"/>
    </ligand>
</feature>
<comment type="caution">
    <text evidence="9">The sequence shown here is derived from an EMBL/GenBank/DDBJ whole genome shotgun (WGS) entry which is preliminary data.</text>
</comment>
<comment type="pathway">
    <text evidence="7">tRNA modification; N(7)-methylguanine-tRNA biosynthesis.</text>
</comment>
<evidence type="ECO:0000313" key="9">
    <source>
        <dbReference type="EMBL" id="OIV38139.1"/>
    </source>
</evidence>
<dbReference type="Proteomes" id="UP000243342">
    <property type="component" value="Unassembled WGS sequence"/>
</dbReference>
<feature type="region of interest" description="Disordered" evidence="8">
    <location>
        <begin position="1"/>
        <end position="21"/>
    </location>
</feature>
<evidence type="ECO:0000256" key="3">
    <source>
        <dbReference type="ARBA" id="ARBA00022603"/>
    </source>
</evidence>
<feature type="binding site" evidence="7">
    <location>
        <begin position="216"/>
        <end position="219"/>
    </location>
    <ligand>
        <name>substrate</name>
    </ligand>
</feature>
<evidence type="ECO:0000256" key="5">
    <source>
        <dbReference type="ARBA" id="ARBA00022691"/>
    </source>
</evidence>
<keyword evidence="6 7" id="KW-0819">tRNA processing</keyword>
<keyword evidence="10" id="KW-1185">Reference proteome</keyword>
<evidence type="ECO:0000256" key="7">
    <source>
        <dbReference type="HAMAP-Rule" id="MF_01057"/>
    </source>
</evidence>
<dbReference type="GO" id="GO:0008176">
    <property type="term" value="F:tRNA (guanine(46)-N7)-methyltransferase activity"/>
    <property type="evidence" value="ECO:0007669"/>
    <property type="project" value="UniProtKB-UniRule"/>
</dbReference>
<gene>
    <name evidence="7" type="primary">trmB</name>
    <name evidence="9" type="ORF">BIV57_07440</name>
</gene>
<comment type="similarity">
    <text evidence="7">Belongs to the class I-like SAM-binding methyltransferase superfamily. TrmB family.</text>
</comment>
<dbReference type="HAMAP" id="MF_01057">
    <property type="entry name" value="tRNA_methyltr_TrmB"/>
    <property type="match status" value="1"/>
</dbReference>
<dbReference type="EC" id="2.1.1.33" evidence="7"/>
<dbReference type="InterPro" id="IPR029063">
    <property type="entry name" value="SAM-dependent_MTases_sf"/>
</dbReference>
<dbReference type="OrthoDB" id="9802090at2"/>
<proteinExistence type="inferred from homology"/>
<sequence>MSAHPPSPDAADPAHPHHRQVHSFHARSGRITQLQAGALRRLWPRYGVEIDGTPLDPAALLDGRPVVVEIGSGMGDATARMAADDPSTGLLAVEVHRPGLGSLLHRIEADGLANVRVAAGDAVVLLRDMLPEGSLAGLRIFFPDPWPKKRHHKRRLVQPEFVRLAASRLAPGGVLHCATDWEPYAEQMLAVLSAEPLLANTGGEGWSERPEWRPVTKFERQGMQKGHVIRDLLFARH</sequence>
<feature type="binding site" evidence="7">
    <location>
        <position position="180"/>
    </location>
    <ligand>
        <name>substrate</name>
    </ligand>
</feature>
<evidence type="ECO:0000256" key="1">
    <source>
        <dbReference type="ARBA" id="ARBA00000142"/>
    </source>
</evidence>
<feature type="binding site" evidence="7">
    <location>
        <position position="148"/>
    </location>
    <ligand>
        <name>substrate</name>
    </ligand>
</feature>
<protein>
    <recommendedName>
        <fullName evidence="7">tRNA (guanine-N(7)-)-methyltransferase</fullName>
        <ecNumber evidence="7">2.1.1.33</ecNumber>
    </recommendedName>
    <alternativeName>
        <fullName evidence="7">tRNA (guanine(46)-N(7))-methyltransferase</fullName>
    </alternativeName>
    <alternativeName>
        <fullName evidence="7">tRNA(m7G46)-methyltransferase</fullName>
    </alternativeName>
</protein>
<dbReference type="NCBIfam" id="TIGR00091">
    <property type="entry name" value="tRNA (guanosine(46)-N7)-methyltransferase TrmB"/>
    <property type="match status" value="1"/>
</dbReference>
<dbReference type="Gene3D" id="3.40.50.150">
    <property type="entry name" value="Vaccinia Virus protein VP39"/>
    <property type="match status" value="1"/>
</dbReference>
<evidence type="ECO:0000256" key="4">
    <source>
        <dbReference type="ARBA" id="ARBA00022679"/>
    </source>
</evidence>
<feature type="binding site" evidence="7">
    <location>
        <position position="121"/>
    </location>
    <ligand>
        <name>S-adenosyl-L-methionine</name>
        <dbReference type="ChEBI" id="CHEBI:59789"/>
    </ligand>
</feature>
<dbReference type="GO" id="GO:0043527">
    <property type="term" value="C:tRNA methyltransferase complex"/>
    <property type="evidence" value="ECO:0007669"/>
    <property type="project" value="TreeGrafter"/>
</dbReference>
<dbReference type="STRING" id="1428644.BIV57_07440"/>
<organism evidence="9 10">
    <name type="scientific">Mangrovactinospora gilvigrisea</name>
    <dbReference type="NCBI Taxonomy" id="1428644"/>
    <lineage>
        <taxon>Bacteria</taxon>
        <taxon>Bacillati</taxon>
        <taxon>Actinomycetota</taxon>
        <taxon>Actinomycetes</taxon>
        <taxon>Kitasatosporales</taxon>
        <taxon>Streptomycetaceae</taxon>
        <taxon>Mangrovactinospora</taxon>
    </lineage>
</organism>
<feature type="binding site" evidence="7">
    <location>
        <position position="94"/>
    </location>
    <ligand>
        <name>S-adenosyl-L-methionine</name>
        <dbReference type="ChEBI" id="CHEBI:59789"/>
    </ligand>
</feature>